<evidence type="ECO:0000256" key="3">
    <source>
        <dbReference type="ARBA" id="ARBA00023082"/>
    </source>
</evidence>
<evidence type="ECO:0000256" key="6">
    <source>
        <dbReference type="SAM" id="MobiDB-lite"/>
    </source>
</evidence>
<dbReference type="Gene3D" id="1.10.10.10">
    <property type="entry name" value="Winged helix-like DNA-binding domain superfamily/Winged helix DNA-binding domain"/>
    <property type="match status" value="1"/>
</dbReference>
<dbReference type="InterPro" id="IPR036388">
    <property type="entry name" value="WH-like_DNA-bd_sf"/>
</dbReference>
<organism evidence="8 9">
    <name type="scientific">Agromyces mediolanus</name>
    <name type="common">Corynebacterium mediolanum</name>
    <dbReference type="NCBI Taxonomy" id="41986"/>
    <lineage>
        <taxon>Bacteria</taxon>
        <taxon>Bacillati</taxon>
        <taxon>Actinomycetota</taxon>
        <taxon>Actinomycetes</taxon>
        <taxon>Micrococcales</taxon>
        <taxon>Microbacteriaceae</taxon>
        <taxon>Agromyces</taxon>
    </lineage>
</organism>
<dbReference type="Proteomes" id="UP000610303">
    <property type="component" value="Unassembled WGS sequence"/>
</dbReference>
<dbReference type="Gene3D" id="1.10.10.1320">
    <property type="entry name" value="Anti-sigma factor, zinc-finger domain"/>
    <property type="match status" value="1"/>
</dbReference>
<protein>
    <recommendedName>
        <fullName evidence="7">Putative zinc-finger domain-containing protein</fullName>
    </recommendedName>
</protein>
<dbReference type="InterPro" id="IPR041916">
    <property type="entry name" value="Anti_sigma_zinc_sf"/>
</dbReference>
<keyword evidence="4" id="KW-0238">DNA-binding</keyword>
<dbReference type="InterPro" id="IPR027383">
    <property type="entry name" value="Znf_put"/>
</dbReference>
<dbReference type="InterPro" id="IPR013783">
    <property type="entry name" value="Ig-like_fold"/>
</dbReference>
<feature type="compositionally biased region" description="Pro residues" evidence="6">
    <location>
        <begin position="365"/>
        <end position="379"/>
    </location>
</feature>
<dbReference type="SUPFAM" id="SSF88659">
    <property type="entry name" value="Sigma3 and sigma4 domains of RNA polymerase sigma factors"/>
    <property type="match status" value="1"/>
</dbReference>
<feature type="domain" description="Putative zinc-finger" evidence="7">
    <location>
        <begin position="189"/>
        <end position="222"/>
    </location>
</feature>
<keyword evidence="9" id="KW-1185">Reference proteome</keyword>
<dbReference type="GO" id="GO:0006352">
    <property type="term" value="P:DNA-templated transcription initiation"/>
    <property type="evidence" value="ECO:0007669"/>
    <property type="project" value="InterPro"/>
</dbReference>
<dbReference type="InterPro" id="IPR039425">
    <property type="entry name" value="RNA_pol_sigma-70-like"/>
</dbReference>
<evidence type="ECO:0000259" key="7">
    <source>
        <dbReference type="Pfam" id="PF13490"/>
    </source>
</evidence>
<feature type="region of interest" description="Disordered" evidence="6">
    <location>
        <begin position="354"/>
        <end position="437"/>
    </location>
</feature>
<sequence>MRNAVSEVSDLDLVEQTRQGDSAAYAELWQRHAASGRTVARSYSSLDPDDLVSESFTKIYDAILAGGGPRGAFRPYLFTTIRNTAAGWGRARQETNLETLESFEDPESNEQSTLDALDRSTTAQAFRSLPTRWQEVLWYSEVEQMTPAQIAPLVGMSANSTAALAYRAREGLRQAWIRAHLKSASEPECRWTIDHLGGYARGKLGKRDTSRLERHLDDCAKCTIVAAEAKEVGSRLALVLLPLAAGIGGATAYSAWLQQHTPVVDVALGVGGAGIAVGVAGGAAGGASGAGAGAGGAAAGGAAGGVGGAGVAVGAGVGALVLVSAVVAAAVVLPGLTAGTPEPQAVAEAPPVEAPAAGADGAPVVAPPAAPPLVPPTVQTPPADDAPPVESPAPQAPAEPAAPPPAPKPTPTPTPTPSPEPPDTVALPPTVDQDVDTAGGLVFPRLTGTAEPGATVTATPVRRDVATVLAASDGGAEASAADGSMSTVAGPDGRWMLELTTLPAGDSRVAVVQRDVAGNVSAPTEIGLWLQAPSLYYGGFLGTTWFGLFAGAPGATVELIADGRVVDRVELDEGGWASREYLGFVEDPATIGVRYVVGDRTGVFSPGLRNLGEEGGLLADAAAPDSGQLAPVAPEEPGTLAG</sequence>
<evidence type="ECO:0000256" key="2">
    <source>
        <dbReference type="ARBA" id="ARBA00023015"/>
    </source>
</evidence>
<dbReference type="GO" id="GO:0005975">
    <property type="term" value="P:carbohydrate metabolic process"/>
    <property type="evidence" value="ECO:0007669"/>
    <property type="project" value="UniProtKB-ARBA"/>
</dbReference>
<accession>A0A918CC13</accession>
<keyword evidence="2" id="KW-0805">Transcription regulation</keyword>
<dbReference type="NCBIfam" id="TIGR02937">
    <property type="entry name" value="sigma70-ECF"/>
    <property type="match status" value="1"/>
</dbReference>
<dbReference type="SUPFAM" id="SSF88946">
    <property type="entry name" value="Sigma2 domain of RNA polymerase sigma factors"/>
    <property type="match status" value="1"/>
</dbReference>
<keyword evidence="3" id="KW-0731">Sigma factor</keyword>
<evidence type="ECO:0000256" key="1">
    <source>
        <dbReference type="ARBA" id="ARBA00010641"/>
    </source>
</evidence>
<evidence type="ECO:0000256" key="4">
    <source>
        <dbReference type="ARBA" id="ARBA00023125"/>
    </source>
</evidence>
<reference evidence="8" key="1">
    <citation type="journal article" date="2014" name="Int. J. Syst. Evol. Microbiol.">
        <title>Complete genome sequence of Corynebacterium casei LMG S-19264T (=DSM 44701T), isolated from a smear-ripened cheese.</title>
        <authorList>
            <consortium name="US DOE Joint Genome Institute (JGI-PGF)"/>
            <person name="Walter F."/>
            <person name="Albersmeier A."/>
            <person name="Kalinowski J."/>
            <person name="Ruckert C."/>
        </authorList>
    </citation>
    <scope>NUCLEOTIDE SEQUENCE</scope>
    <source>
        <strain evidence="8">JCM 3346</strain>
    </source>
</reference>
<feature type="compositionally biased region" description="Pro residues" evidence="6">
    <location>
        <begin position="389"/>
        <end position="422"/>
    </location>
</feature>
<dbReference type="Gene3D" id="1.10.1740.10">
    <property type="match status" value="1"/>
</dbReference>
<dbReference type="InterPro" id="IPR013324">
    <property type="entry name" value="RNA_pol_sigma_r3/r4-like"/>
</dbReference>
<dbReference type="GO" id="GO:0003677">
    <property type="term" value="F:DNA binding"/>
    <property type="evidence" value="ECO:0007669"/>
    <property type="project" value="UniProtKB-KW"/>
</dbReference>
<dbReference type="InterPro" id="IPR013325">
    <property type="entry name" value="RNA_pol_sigma_r2"/>
</dbReference>
<name>A0A918CC13_AGRME</name>
<evidence type="ECO:0000256" key="5">
    <source>
        <dbReference type="ARBA" id="ARBA00023163"/>
    </source>
</evidence>
<dbReference type="Gene3D" id="2.60.40.10">
    <property type="entry name" value="Immunoglobulins"/>
    <property type="match status" value="1"/>
</dbReference>
<proteinExistence type="inferred from homology"/>
<evidence type="ECO:0000313" key="8">
    <source>
        <dbReference type="EMBL" id="GGR16023.1"/>
    </source>
</evidence>
<dbReference type="GO" id="GO:0016987">
    <property type="term" value="F:sigma factor activity"/>
    <property type="evidence" value="ECO:0007669"/>
    <property type="project" value="UniProtKB-KW"/>
</dbReference>
<reference evidence="8" key="2">
    <citation type="submission" date="2020-09" db="EMBL/GenBank/DDBJ databases">
        <authorList>
            <person name="Sun Q."/>
            <person name="Ohkuma M."/>
        </authorList>
    </citation>
    <scope>NUCLEOTIDE SEQUENCE</scope>
    <source>
        <strain evidence="8">JCM 3346</strain>
    </source>
</reference>
<dbReference type="AlphaFoldDB" id="A0A918CC13"/>
<dbReference type="RefSeq" id="WP_189083801.1">
    <property type="nucleotide sequence ID" value="NZ_BMRJ01000001.1"/>
</dbReference>
<dbReference type="InterPro" id="IPR014284">
    <property type="entry name" value="RNA_pol_sigma-70_dom"/>
</dbReference>
<keyword evidence="5" id="KW-0804">Transcription</keyword>
<gene>
    <name evidence="8" type="ORF">GCM10010196_05940</name>
</gene>
<dbReference type="PANTHER" id="PTHR43133:SF8">
    <property type="entry name" value="RNA POLYMERASE SIGMA FACTOR HI_1459-RELATED"/>
    <property type="match status" value="1"/>
</dbReference>
<feature type="compositionally biased region" description="Low complexity" evidence="6">
    <location>
        <begin position="354"/>
        <end position="364"/>
    </location>
</feature>
<dbReference type="PANTHER" id="PTHR43133">
    <property type="entry name" value="RNA POLYMERASE ECF-TYPE SIGMA FACTO"/>
    <property type="match status" value="1"/>
</dbReference>
<comment type="similarity">
    <text evidence="1">Belongs to the sigma-70 factor family. ECF subfamily.</text>
</comment>
<evidence type="ECO:0000313" key="9">
    <source>
        <dbReference type="Proteomes" id="UP000610303"/>
    </source>
</evidence>
<dbReference type="Pfam" id="PF13490">
    <property type="entry name" value="zf-HC2"/>
    <property type="match status" value="1"/>
</dbReference>
<comment type="caution">
    <text evidence="8">The sequence shown here is derived from an EMBL/GenBank/DDBJ whole genome shotgun (WGS) entry which is preliminary data.</text>
</comment>
<dbReference type="EMBL" id="BMRJ01000001">
    <property type="protein sequence ID" value="GGR16023.1"/>
    <property type="molecule type" value="Genomic_DNA"/>
</dbReference>